<dbReference type="InParanoid" id="A0A409YKK9"/>
<comment type="similarity">
    <text evidence="1">Belongs to the annexin family.</text>
</comment>
<evidence type="ECO:0000256" key="3">
    <source>
        <dbReference type="ARBA" id="ARBA00023216"/>
    </source>
</evidence>
<name>A0A409YKK9_9AGAR</name>
<accession>A0A409YKK9</accession>
<reference evidence="5 6" key="1">
    <citation type="journal article" date="2018" name="Evol. Lett.">
        <title>Horizontal gene cluster transfer increased hallucinogenic mushroom diversity.</title>
        <authorList>
            <person name="Reynolds H.T."/>
            <person name="Vijayakumar V."/>
            <person name="Gluck-Thaler E."/>
            <person name="Korotkin H.B."/>
            <person name="Matheny P.B."/>
            <person name="Slot J.C."/>
        </authorList>
    </citation>
    <scope>NUCLEOTIDE SEQUENCE [LARGE SCALE GENOMIC DNA]</scope>
    <source>
        <strain evidence="5 6">2629</strain>
    </source>
</reference>
<dbReference type="GO" id="GO:0005886">
    <property type="term" value="C:plasma membrane"/>
    <property type="evidence" value="ECO:0007669"/>
    <property type="project" value="TreeGrafter"/>
</dbReference>
<dbReference type="Gene3D" id="1.10.220.10">
    <property type="entry name" value="Annexin"/>
    <property type="match status" value="3"/>
</dbReference>
<dbReference type="InterPro" id="IPR018502">
    <property type="entry name" value="Annexin_repeat"/>
</dbReference>
<dbReference type="PRINTS" id="PR00196">
    <property type="entry name" value="ANNEXIN"/>
</dbReference>
<evidence type="ECO:0000313" key="6">
    <source>
        <dbReference type="Proteomes" id="UP000284842"/>
    </source>
</evidence>
<dbReference type="InterPro" id="IPR001464">
    <property type="entry name" value="Annexin"/>
</dbReference>
<dbReference type="Proteomes" id="UP000284842">
    <property type="component" value="Unassembled WGS sequence"/>
</dbReference>
<dbReference type="GO" id="GO:0005737">
    <property type="term" value="C:cytoplasm"/>
    <property type="evidence" value="ECO:0007669"/>
    <property type="project" value="TreeGrafter"/>
</dbReference>
<dbReference type="PANTHER" id="PTHR10502">
    <property type="entry name" value="ANNEXIN"/>
    <property type="match status" value="1"/>
</dbReference>
<dbReference type="GO" id="GO:0012506">
    <property type="term" value="C:vesicle membrane"/>
    <property type="evidence" value="ECO:0007669"/>
    <property type="project" value="TreeGrafter"/>
</dbReference>
<protein>
    <recommendedName>
        <fullName evidence="7">Annexin</fullName>
    </recommendedName>
</protein>
<keyword evidence="3" id="KW-0041">Annexin</keyword>
<dbReference type="STRING" id="181874.A0A409YKK9"/>
<feature type="region of interest" description="Disordered" evidence="4">
    <location>
        <begin position="1"/>
        <end position="31"/>
    </location>
</feature>
<dbReference type="GO" id="GO:0005544">
    <property type="term" value="F:calcium-dependent phospholipid binding"/>
    <property type="evidence" value="ECO:0007669"/>
    <property type="project" value="InterPro"/>
</dbReference>
<dbReference type="PROSITE" id="PS51897">
    <property type="entry name" value="ANNEXIN_2"/>
    <property type="match status" value="2"/>
</dbReference>
<dbReference type="OrthoDB" id="37886at2759"/>
<feature type="compositionally biased region" description="Polar residues" evidence="4">
    <location>
        <begin position="1"/>
        <end position="14"/>
    </location>
</feature>
<comment type="caution">
    <text evidence="5">The sequence shown here is derived from an EMBL/GenBank/DDBJ whole genome shotgun (WGS) entry which is preliminary data.</text>
</comment>
<organism evidence="5 6">
    <name type="scientific">Panaeolus cyanescens</name>
    <dbReference type="NCBI Taxonomy" id="181874"/>
    <lineage>
        <taxon>Eukaryota</taxon>
        <taxon>Fungi</taxon>
        <taxon>Dikarya</taxon>
        <taxon>Basidiomycota</taxon>
        <taxon>Agaricomycotina</taxon>
        <taxon>Agaricomycetes</taxon>
        <taxon>Agaricomycetidae</taxon>
        <taxon>Agaricales</taxon>
        <taxon>Agaricineae</taxon>
        <taxon>Galeropsidaceae</taxon>
        <taxon>Panaeolus</taxon>
    </lineage>
</organism>
<proteinExistence type="inferred from homology"/>
<feature type="compositionally biased region" description="Low complexity" evidence="4">
    <location>
        <begin position="157"/>
        <end position="166"/>
    </location>
</feature>
<keyword evidence="2" id="KW-0677">Repeat</keyword>
<dbReference type="PANTHER" id="PTHR10502:SF102">
    <property type="entry name" value="ANNEXIN B11"/>
    <property type="match status" value="1"/>
</dbReference>
<gene>
    <name evidence="5" type="ORF">CVT24_012417</name>
</gene>
<keyword evidence="6" id="KW-1185">Reference proteome</keyword>
<feature type="compositionally biased region" description="Polar residues" evidence="4">
    <location>
        <begin position="123"/>
        <end position="137"/>
    </location>
</feature>
<dbReference type="EMBL" id="NHTK01001102">
    <property type="protein sequence ID" value="PPR03114.1"/>
    <property type="molecule type" value="Genomic_DNA"/>
</dbReference>
<dbReference type="GO" id="GO:0001786">
    <property type="term" value="F:phosphatidylserine binding"/>
    <property type="evidence" value="ECO:0007669"/>
    <property type="project" value="TreeGrafter"/>
</dbReference>
<dbReference type="Pfam" id="PF00191">
    <property type="entry name" value="Annexin"/>
    <property type="match status" value="3"/>
</dbReference>
<feature type="region of interest" description="Disordered" evidence="4">
    <location>
        <begin position="108"/>
        <end position="185"/>
    </location>
</feature>
<evidence type="ECO:0000256" key="1">
    <source>
        <dbReference type="ARBA" id="ARBA00007831"/>
    </source>
</evidence>
<dbReference type="SMART" id="SM00335">
    <property type="entry name" value="ANX"/>
    <property type="match status" value="3"/>
</dbReference>
<dbReference type="GO" id="GO:0005509">
    <property type="term" value="F:calcium ion binding"/>
    <property type="evidence" value="ECO:0007669"/>
    <property type="project" value="InterPro"/>
</dbReference>
<evidence type="ECO:0000313" key="5">
    <source>
        <dbReference type="EMBL" id="PPR03114.1"/>
    </source>
</evidence>
<evidence type="ECO:0008006" key="7">
    <source>
        <dbReference type="Google" id="ProtNLM"/>
    </source>
</evidence>
<dbReference type="SUPFAM" id="SSF47874">
    <property type="entry name" value="Annexin"/>
    <property type="match status" value="1"/>
</dbReference>
<dbReference type="InterPro" id="IPR037104">
    <property type="entry name" value="Annexin_sf"/>
</dbReference>
<sequence>MTTPGSSSNFNAGQEEQRREDGGDNSRGLFSVSSNNPFASALNMNNTTMWNPFLANATLSMAQQPQGMIQPGFSPGPGPSYIPTAMQGQGHMGYPNYPQYAYSAPPPPYYPPTFPQPEGLAPSTISVPSNQPSTSHSGVEKPAPLSFPEPDVKVADSSSTSAAGTSKESKKEQKKKRRQERRAQENRLVNVLNYLGVEVPDPALPRCALNVQKVKGYTPKQDFTLFVHYTRHDVIASDVMVEVLVDLVLRLDVMRMDALGDYCVAKTGRTLVETVDACSVNSDWKFAFKALCLGPIGFDVELIRKAIDGFSNKEQLLVEVIVGRQASEIKLLKTWYKAKYGSDLVNDIRSDLSAKVEKLFSMALAAQKAVNEPNCLVDDKQVAKDVKDLYEAAKKKDETPFFEILFNRSDLHLRAIVLAFGEKHDKNLSKTIKKAFSGTVEMALLHIVQGIKPKRDGQGRWRDAKLLEKSMAGLGTRTTQLSYRLIRAHWDPERLEAIKFSYEWKYKRTLESRIKGETSGIYGKLLLSILKSAAVRRLQEST</sequence>
<evidence type="ECO:0000256" key="4">
    <source>
        <dbReference type="SAM" id="MobiDB-lite"/>
    </source>
</evidence>
<feature type="compositionally biased region" description="Basic and acidic residues" evidence="4">
    <location>
        <begin position="15"/>
        <end position="24"/>
    </location>
</feature>
<dbReference type="AlphaFoldDB" id="A0A409YKK9"/>
<dbReference type="GO" id="GO:0005634">
    <property type="term" value="C:nucleus"/>
    <property type="evidence" value="ECO:0007669"/>
    <property type="project" value="TreeGrafter"/>
</dbReference>
<evidence type="ECO:0000256" key="2">
    <source>
        <dbReference type="ARBA" id="ARBA00022737"/>
    </source>
</evidence>